<dbReference type="Proteomes" id="UP001153076">
    <property type="component" value="Unassembled WGS sequence"/>
</dbReference>
<evidence type="ECO:0000313" key="1">
    <source>
        <dbReference type="EMBL" id="KAJ8431514.1"/>
    </source>
</evidence>
<gene>
    <name evidence="1" type="ORF">Cgig2_009751</name>
</gene>
<dbReference type="OrthoDB" id="1935089at2759"/>
<proteinExistence type="predicted"/>
<dbReference type="EMBL" id="JAKOGI010000684">
    <property type="protein sequence ID" value="KAJ8431514.1"/>
    <property type="molecule type" value="Genomic_DNA"/>
</dbReference>
<evidence type="ECO:0000313" key="2">
    <source>
        <dbReference type="Proteomes" id="UP001153076"/>
    </source>
</evidence>
<reference evidence="1" key="1">
    <citation type="submission" date="2022-04" db="EMBL/GenBank/DDBJ databases">
        <title>Carnegiea gigantea Genome sequencing and assembly v2.</title>
        <authorList>
            <person name="Copetti D."/>
            <person name="Sanderson M.J."/>
            <person name="Burquez A."/>
            <person name="Wojciechowski M.F."/>
        </authorList>
    </citation>
    <scope>NUCLEOTIDE SEQUENCE</scope>
    <source>
        <strain evidence="1">SGP5-SGP5p</strain>
        <tissue evidence="1">Aerial part</tissue>
    </source>
</reference>
<evidence type="ECO:0008006" key="3">
    <source>
        <dbReference type="Google" id="ProtNLM"/>
    </source>
</evidence>
<dbReference type="AlphaFoldDB" id="A0A9Q1JV43"/>
<sequence>MALSTNVIIETADAIDVGPEAFKRKQSDDMTSHEATTKNIVLQSRNGLIVSGQIVNGPSYSLYVNFDMSDHLPILLKCKTDKTDMGSRKKHFHFENMWFTDPSCKDIVHQTWSSPTQTDVIESLVSKLESCATALSKWNVETFGHVGRAIRKLEDQLKQDRDAISRRKILGEIREWRNKEQILWWQRARSDYLQYRDANTRWFYTCATTRRAKNTIVGLHDGNGVWRTSHDKLTDITTSYFACVGSLPSSHRISTRVPGFAMSCSVCDHVEDMPTYAVLECPLAIEVWSGSGLDESLWTSTYRTLMDCIVQAMQSLSDDSFGDFLAIMWECWNARNRFIFGTP</sequence>
<name>A0A9Q1JV43_9CARY</name>
<protein>
    <recommendedName>
        <fullName evidence="3">Reverse transcriptase</fullName>
    </recommendedName>
</protein>
<keyword evidence="2" id="KW-1185">Reference proteome</keyword>
<comment type="caution">
    <text evidence="1">The sequence shown here is derived from an EMBL/GenBank/DDBJ whole genome shotgun (WGS) entry which is preliminary data.</text>
</comment>
<organism evidence="1 2">
    <name type="scientific">Carnegiea gigantea</name>
    <dbReference type="NCBI Taxonomy" id="171969"/>
    <lineage>
        <taxon>Eukaryota</taxon>
        <taxon>Viridiplantae</taxon>
        <taxon>Streptophyta</taxon>
        <taxon>Embryophyta</taxon>
        <taxon>Tracheophyta</taxon>
        <taxon>Spermatophyta</taxon>
        <taxon>Magnoliopsida</taxon>
        <taxon>eudicotyledons</taxon>
        <taxon>Gunneridae</taxon>
        <taxon>Pentapetalae</taxon>
        <taxon>Caryophyllales</taxon>
        <taxon>Cactineae</taxon>
        <taxon>Cactaceae</taxon>
        <taxon>Cactoideae</taxon>
        <taxon>Echinocereeae</taxon>
        <taxon>Carnegiea</taxon>
    </lineage>
</organism>
<accession>A0A9Q1JV43</accession>